<feature type="domain" description="AMP-binding enzyme C-terminal" evidence="4">
    <location>
        <begin position="441"/>
        <end position="516"/>
    </location>
</feature>
<dbReference type="InterPro" id="IPR000873">
    <property type="entry name" value="AMP-dep_synth/lig_dom"/>
</dbReference>
<proteinExistence type="inferred from homology"/>
<dbReference type="GO" id="GO:0031956">
    <property type="term" value="F:medium-chain fatty acid-CoA ligase activity"/>
    <property type="evidence" value="ECO:0007669"/>
    <property type="project" value="TreeGrafter"/>
</dbReference>
<reference evidence="5 6" key="1">
    <citation type="submission" date="2019-03" db="EMBL/GenBank/DDBJ databases">
        <title>Genomic Encyclopedia of Type Strains, Phase IV (KMG-IV): sequencing the most valuable type-strain genomes for metagenomic binning, comparative biology and taxonomic classification.</title>
        <authorList>
            <person name="Goeker M."/>
        </authorList>
    </citation>
    <scope>NUCLEOTIDE SEQUENCE [LARGE SCALE GENOMIC DNA]</scope>
    <source>
        <strain evidence="5 6">DSM 22958</strain>
    </source>
</reference>
<evidence type="ECO:0000256" key="1">
    <source>
        <dbReference type="ARBA" id="ARBA00006432"/>
    </source>
</evidence>
<dbReference type="PANTHER" id="PTHR43201:SF5">
    <property type="entry name" value="MEDIUM-CHAIN ACYL-COA LIGASE ACSF2, MITOCHONDRIAL"/>
    <property type="match status" value="1"/>
</dbReference>
<dbReference type="Proteomes" id="UP000294881">
    <property type="component" value="Unassembled WGS sequence"/>
</dbReference>
<dbReference type="InterPro" id="IPR020845">
    <property type="entry name" value="AMP-binding_CS"/>
</dbReference>
<keyword evidence="2 5" id="KW-0436">Ligase</keyword>
<dbReference type="AlphaFoldDB" id="A0A4R2GPN1"/>
<sequence length="548" mass="59410">MQTESADRPGRAVGAPDRNEAVLRYVLERRAALHPDRPFLRFPDGSHIAYQAFCRSVQELAAGLAALGVKQGDNVNVWLPNTVGIVRVWFAINWLGAVYVPINTAYRGGVLAHVLANGGASVLVASGELLGRLQDVDRGAIRTIVVQGGAKGGADTVIEGVELAPLAAVARDAAELPPLARPIEPWDPQSIIYTSGTTGRSKGVVSSYAHMWHMGGPASYPMLDETDSVLCFLPFFHIGGTLPVLLMLDRGGAVGLGGDFSTDGFWPAVHATQATYCILLGVMSSFLMKRPPSAEDRRHTLRKVTMIPLPGDSQAFAGRFGVDVWTLFNMTELNTPIVSERNPATPGTCGKARPGNELRIVDAQDREVAPGETGELIVRSDAPWALNSGYFGDPEATAAAWRNGWFHTGDAFRRDADGNYFFVDRMKDAIRRRGENISSFEVEAEILAHPAVRECAVVGVPSEHSEDDVLAIVAPAPGATIDPAELLGFLQPRLAHFMVPRYIRVVPDLPRTPTQKIEKYVLRAEGVTDATWDRERAGVRIRREKLSG</sequence>
<organism evidence="5 6">
    <name type="scientific">Camelimonas lactis</name>
    <dbReference type="NCBI Taxonomy" id="659006"/>
    <lineage>
        <taxon>Bacteria</taxon>
        <taxon>Pseudomonadati</taxon>
        <taxon>Pseudomonadota</taxon>
        <taxon>Alphaproteobacteria</taxon>
        <taxon>Hyphomicrobiales</taxon>
        <taxon>Chelatococcaceae</taxon>
        <taxon>Camelimonas</taxon>
    </lineage>
</organism>
<dbReference type="OrthoDB" id="7315605at2"/>
<protein>
    <submittedName>
        <fullName evidence="5">Crotonobetaine/carnitine-CoA ligase</fullName>
    </submittedName>
</protein>
<dbReference type="RefSeq" id="WP_132009186.1">
    <property type="nucleotide sequence ID" value="NZ_JBHUNN010000002.1"/>
</dbReference>
<gene>
    <name evidence="5" type="ORF">EV666_1135</name>
</gene>
<evidence type="ECO:0000259" key="4">
    <source>
        <dbReference type="Pfam" id="PF13193"/>
    </source>
</evidence>
<comment type="caution">
    <text evidence="5">The sequence shown here is derived from an EMBL/GenBank/DDBJ whole genome shotgun (WGS) entry which is preliminary data.</text>
</comment>
<dbReference type="PROSITE" id="PS00455">
    <property type="entry name" value="AMP_BINDING"/>
    <property type="match status" value="1"/>
</dbReference>
<feature type="domain" description="AMP-dependent synthetase/ligase" evidence="3">
    <location>
        <begin position="27"/>
        <end position="390"/>
    </location>
</feature>
<evidence type="ECO:0000256" key="2">
    <source>
        <dbReference type="ARBA" id="ARBA00022598"/>
    </source>
</evidence>
<dbReference type="PANTHER" id="PTHR43201">
    <property type="entry name" value="ACYL-COA SYNTHETASE"/>
    <property type="match status" value="1"/>
</dbReference>
<accession>A0A4R2GPN1</accession>
<dbReference type="GO" id="GO:0006631">
    <property type="term" value="P:fatty acid metabolic process"/>
    <property type="evidence" value="ECO:0007669"/>
    <property type="project" value="TreeGrafter"/>
</dbReference>
<name>A0A4R2GPN1_9HYPH</name>
<comment type="similarity">
    <text evidence="1">Belongs to the ATP-dependent AMP-binding enzyme family.</text>
</comment>
<evidence type="ECO:0000313" key="5">
    <source>
        <dbReference type="EMBL" id="TCO11169.1"/>
    </source>
</evidence>
<dbReference type="InterPro" id="IPR045851">
    <property type="entry name" value="AMP-bd_C_sf"/>
</dbReference>
<dbReference type="InterPro" id="IPR042099">
    <property type="entry name" value="ANL_N_sf"/>
</dbReference>
<keyword evidence="6" id="KW-1185">Reference proteome</keyword>
<dbReference type="InterPro" id="IPR025110">
    <property type="entry name" value="AMP-bd_C"/>
</dbReference>
<dbReference type="Pfam" id="PF00501">
    <property type="entry name" value="AMP-binding"/>
    <property type="match status" value="1"/>
</dbReference>
<dbReference type="SUPFAM" id="SSF56801">
    <property type="entry name" value="Acetyl-CoA synthetase-like"/>
    <property type="match status" value="1"/>
</dbReference>
<dbReference type="EMBL" id="SLWL01000013">
    <property type="protein sequence ID" value="TCO11169.1"/>
    <property type="molecule type" value="Genomic_DNA"/>
</dbReference>
<dbReference type="Pfam" id="PF13193">
    <property type="entry name" value="AMP-binding_C"/>
    <property type="match status" value="1"/>
</dbReference>
<dbReference type="Gene3D" id="3.40.50.12780">
    <property type="entry name" value="N-terminal domain of ligase-like"/>
    <property type="match status" value="1"/>
</dbReference>
<evidence type="ECO:0000259" key="3">
    <source>
        <dbReference type="Pfam" id="PF00501"/>
    </source>
</evidence>
<evidence type="ECO:0000313" key="6">
    <source>
        <dbReference type="Proteomes" id="UP000294881"/>
    </source>
</evidence>
<dbReference type="Gene3D" id="3.30.300.30">
    <property type="match status" value="1"/>
</dbReference>